<evidence type="ECO:0000256" key="2">
    <source>
        <dbReference type="PIRNR" id="PIRNR001365"/>
    </source>
</evidence>
<organism evidence="5 6">
    <name type="scientific">Devosia litorisediminis</name>
    <dbReference type="NCBI Taxonomy" id="2829817"/>
    <lineage>
        <taxon>Bacteria</taxon>
        <taxon>Pseudomonadati</taxon>
        <taxon>Pseudomonadota</taxon>
        <taxon>Alphaproteobacteria</taxon>
        <taxon>Hyphomicrobiales</taxon>
        <taxon>Devosiaceae</taxon>
        <taxon>Devosia</taxon>
    </lineage>
</organism>
<sequence length="304" mass="31922">MSNSDLSGIISAVTTPVTETFDIDGGRLAQHCERLLNSGCSFVSTFGTTGEGASLSSAQKIPAMRALKAAGAEMSRHIPSVMTPTADEAGAMIAAAAELGCRGVLVLPPFYYDFASDDGIVAFIDEAMRRAGRPDIDILLYNIPRFSRFTYTPELIDMLVAKFGSAIVGLKDSTGVAENGKMLAQRYPDLSIFTGDDRVMPSLVQAGGAGMIGGMPNVFSADLRKIFEAPGAAETEDLRKRAGQRIVTVDGNGSMLALKATLAAVYDDPSWARAVPPLVGLNAAQTATVLSEFAETGFVPTKAA</sequence>
<protein>
    <submittedName>
        <fullName evidence="5">Dihydrodipicolinate synthase family protein</fullName>
    </submittedName>
</protein>
<reference evidence="5" key="1">
    <citation type="submission" date="2021-04" db="EMBL/GenBank/DDBJ databases">
        <title>Devosia litorisediminis sp. nov., isolated from a sand dune.</title>
        <authorList>
            <person name="Park S."/>
            <person name="Yoon J.-H."/>
        </authorList>
    </citation>
    <scope>NUCLEOTIDE SEQUENCE</scope>
    <source>
        <strain evidence="5">BSSL-BM10</strain>
    </source>
</reference>
<dbReference type="CDD" id="cd00408">
    <property type="entry name" value="DHDPS-like"/>
    <property type="match status" value="1"/>
</dbReference>
<feature type="binding site" evidence="4">
    <location>
        <position position="49"/>
    </location>
    <ligand>
        <name>pyruvate</name>
        <dbReference type="ChEBI" id="CHEBI:15361"/>
    </ligand>
</feature>
<dbReference type="AlphaFoldDB" id="A0A942EC19"/>
<feature type="active site" description="Schiff-base intermediate with substrate" evidence="3">
    <location>
        <position position="171"/>
    </location>
</feature>
<evidence type="ECO:0000256" key="1">
    <source>
        <dbReference type="ARBA" id="ARBA00023239"/>
    </source>
</evidence>
<keyword evidence="1 2" id="KW-0456">Lyase</keyword>
<dbReference type="Gene3D" id="3.20.20.70">
    <property type="entry name" value="Aldolase class I"/>
    <property type="match status" value="1"/>
</dbReference>
<feature type="binding site" evidence="4">
    <location>
        <position position="212"/>
    </location>
    <ligand>
        <name>pyruvate</name>
        <dbReference type="ChEBI" id="CHEBI:15361"/>
    </ligand>
</feature>
<comment type="caution">
    <text evidence="5">The sequence shown here is derived from an EMBL/GenBank/DDBJ whole genome shotgun (WGS) entry which is preliminary data.</text>
</comment>
<dbReference type="SUPFAM" id="SSF51569">
    <property type="entry name" value="Aldolase"/>
    <property type="match status" value="1"/>
</dbReference>
<proteinExistence type="inferred from homology"/>
<dbReference type="RefSeq" id="WP_212659288.1">
    <property type="nucleotide sequence ID" value="NZ_JAGXTP010000002.1"/>
</dbReference>
<dbReference type="SMART" id="SM01130">
    <property type="entry name" value="DHDPS"/>
    <property type="match status" value="1"/>
</dbReference>
<accession>A0A942EC19</accession>
<evidence type="ECO:0000313" key="5">
    <source>
        <dbReference type="EMBL" id="MBS3849644.1"/>
    </source>
</evidence>
<dbReference type="GO" id="GO:0008840">
    <property type="term" value="F:4-hydroxy-tetrahydrodipicolinate synthase activity"/>
    <property type="evidence" value="ECO:0007669"/>
    <property type="project" value="TreeGrafter"/>
</dbReference>
<dbReference type="InterPro" id="IPR013785">
    <property type="entry name" value="Aldolase_TIM"/>
</dbReference>
<comment type="similarity">
    <text evidence="2">Belongs to the DapA family.</text>
</comment>
<dbReference type="InterPro" id="IPR002220">
    <property type="entry name" value="DapA-like"/>
</dbReference>
<name>A0A942EC19_9HYPH</name>
<feature type="active site" description="Proton donor/acceptor" evidence="3">
    <location>
        <position position="141"/>
    </location>
</feature>
<dbReference type="PANTHER" id="PTHR12128:SF67">
    <property type="entry name" value="BLR3884 PROTEIN"/>
    <property type="match status" value="1"/>
</dbReference>
<evidence type="ECO:0000256" key="4">
    <source>
        <dbReference type="PIRSR" id="PIRSR001365-2"/>
    </source>
</evidence>
<evidence type="ECO:0000313" key="6">
    <source>
        <dbReference type="Proteomes" id="UP000678281"/>
    </source>
</evidence>
<dbReference type="PIRSF" id="PIRSF001365">
    <property type="entry name" value="DHDPS"/>
    <property type="match status" value="1"/>
</dbReference>
<gene>
    <name evidence="5" type="ORF">KD146_13145</name>
</gene>
<dbReference type="Pfam" id="PF00701">
    <property type="entry name" value="DHDPS"/>
    <property type="match status" value="1"/>
</dbReference>
<dbReference type="Proteomes" id="UP000678281">
    <property type="component" value="Unassembled WGS sequence"/>
</dbReference>
<dbReference type="PANTHER" id="PTHR12128">
    <property type="entry name" value="DIHYDRODIPICOLINATE SYNTHASE"/>
    <property type="match status" value="1"/>
</dbReference>
<dbReference type="EMBL" id="JAGXTP010000002">
    <property type="protein sequence ID" value="MBS3849644.1"/>
    <property type="molecule type" value="Genomic_DNA"/>
</dbReference>
<evidence type="ECO:0000256" key="3">
    <source>
        <dbReference type="PIRSR" id="PIRSR001365-1"/>
    </source>
</evidence>
<keyword evidence="6" id="KW-1185">Reference proteome</keyword>